<dbReference type="Proteomes" id="UP000594638">
    <property type="component" value="Unassembled WGS sequence"/>
</dbReference>
<dbReference type="OrthoDB" id="1627728at2759"/>
<keyword evidence="2" id="KW-0808">Transferase</keyword>
<keyword evidence="1" id="KW-0812">Transmembrane</keyword>
<evidence type="ECO:0000313" key="2">
    <source>
        <dbReference type="EMBL" id="CAA2999499.1"/>
    </source>
</evidence>
<gene>
    <name evidence="2" type="ORF">OLEA9_D001363</name>
</gene>
<keyword evidence="3" id="KW-1185">Reference proteome</keyword>
<dbReference type="Gramene" id="OE9D001363T1">
    <property type="protein sequence ID" value="OE9D001363C1"/>
    <property type="gene ID" value="OE9D001363"/>
</dbReference>
<evidence type="ECO:0000313" key="3">
    <source>
        <dbReference type="Proteomes" id="UP000594638"/>
    </source>
</evidence>
<reference evidence="2 3" key="1">
    <citation type="submission" date="2019-12" db="EMBL/GenBank/DDBJ databases">
        <authorList>
            <person name="Alioto T."/>
            <person name="Alioto T."/>
            <person name="Gomez Garrido J."/>
        </authorList>
    </citation>
    <scope>NUCLEOTIDE SEQUENCE [LARGE SCALE GENOMIC DNA]</scope>
</reference>
<dbReference type="GO" id="GO:0016757">
    <property type="term" value="F:glycosyltransferase activity"/>
    <property type="evidence" value="ECO:0007669"/>
    <property type="project" value="UniProtKB-KW"/>
</dbReference>
<organism evidence="2 3">
    <name type="scientific">Olea europaea subsp. europaea</name>
    <dbReference type="NCBI Taxonomy" id="158383"/>
    <lineage>
        <taxon>Eukaryota</taxon>
        <taxon>Viridiplantae</taxon>
        <taxon>Streptophyta</taxon>
        <taxon>Embryophyta</taxon>
        <taxon>Tracheophyta</taxon>
        <taxon>Spermatophyta</taxon>
        <taxon>Magnoliopsida</taxon>
        <taxon>eudicotyledons</taxon>
        <taxon>Gunneridae</taxon>
        <taxon>Pentapetalae</taxon>
        <taxon>asterids</taxon>
        <taxon>lamiids</taxon>
        <taxon>Lamiales</taxon>
        <taxon>Oleaceae</taxon>
        <taxon>Oleeae</taxon>
        <taxon>Olea</taxon>
    </lineage>
</organism>
<keyword evidence="1" id="KW-1133">Transmembrane helix</keyword>
<comment type="caution">
    <text evidence="2">The sequence shown here is derived from an EMBL/GenBank/DDBJ whole genome shotgun (WGS) entry which is preliminary data.</text>
</comment>
<dbReference type="AlphaFoldDB" id="A0A8S0T3W1"/>
<protein>
    <submittedName>
        <fullName evidence="2">Xyloglucan galactosyltransferase MUR3-like</fullName>
    </submittedName>
</protein>
<keyword evidence="2" id="KW-0328">Glycosyltransferase</keyword>
<evidence type="ECO:0000256" key="1">
    <source>
        <dbReference type="SAM" id="Phobius"/>
    </source>
</evidence>
<feature type="non-terminal residue" evidence="2">
    <location>
        <position position="116"/>
    </location>
</feature>
<name>A0A8S0T3W1_OLEEU</name>
<keyword evidence="1" id="KW-0472">Membrane</keyword>
<dbReference type="EMBL" id="CACTIH010005636">
    <property type="protein sequence ID" value="CAA2999499.1"/>
    <property type="molecule type" value="Genomic_DNA"/>
</dbReference>
<feature type="transmembrane region" description="Helical" evidence="1">
    <location>
        <begin position="94"/>
        <end position="115"/>
    </location>
</feature>
<accession>A0A8S0T3W1</accession>
<proteinExistence type="predicted"/>
<sequence length="116" mass="12487">MPPLISRGSFENIKLGGTNIGGTMVARRGGCSGESPQGCCSINIYINNDTMGINNSILIGSDVKMGDPGVSLSLKDVKMDRGFQLLSKKKESDFVSYLCLMTLFAFIVLTILFLLT</sequence>